<dbReference type="InterPro" id="IPR044074">
    <property type="entry name" value="PurU_ACT"/>
</dbReference>
<protein>
    <recommendedName>
        <fullName evidence="3">Formyl transferase N-terminal domain-containing protein</fullName>
    </recommendedName>
</protein>
<evidence type="ECO:0000313" key="5">
    <source>
        <dbReference type="Proteomes" id="UP001212841"/>
    </source>
</evidence>
<feature type="domain" description="Formyl transferase N-terminal" evidence="3">
    <location>
        <begin position="199"/>
        <end position="255"/>
    </location>
</feature>
<dbReference type="GO" id="GO:0008864">
    <property type="term" value="F:formyltetrahydrofolate deformylase activity"/>
    <property type="evidence" value="ECO:0007669"/>
    <property type="project" value="InterPro"/>
</dbReference>
<evidence type="ECO:0000313" key="4">
    <source>
        <dbReference type="EMBL" id="KAJ3055740.1"/>
    </source>
</evidence>
<dbReference type="InterPro" id="IPR002376">
    <property type="entry name" value="Formyl_transf_N"/>
</dbReference>
<dbReference type="GO" id="GO:0006520">
    <property type="term" value="P:amino acid metabolic process"/>
    <property type="evidence" value="ECO:0007669"/>
    <property type="project" value="UniProtKB-ARBA"/>
</dbReference>
<dbReference type="Pfam" id="PF00551">
    <property type="entry name" value="Formyl_trans_N"/>
    <property type="match status" value="2"/>
</dbReference>
<dbReference type="AlphaFoldDB" id="A0AAD5SKT6"/>
<evidence type="ECO:0000259" key="3">
    <source>
        <dbReference type="Pfam" id="PF00551"/>
    </source>
</evidence>
<dbReference type="SUPFAM" id="SSF53328">
    <property type="entry name" value="Formyltransferase"/>
    <property type="match status" value="1"/>
</dbReference>
<dbReference type="PRINTS" id="PR01575">
    <property type="entry name" value="FFH4HYDRLASE"/>
</dbReference>
<dbReference type="EMBL" id="JADGJD010000063">
    <property type="protein sequence ID" value="KAJ3055740.1"/>
    <property type="molecule type" value="Genomic_DNA"/>
</dbReference>
<comment type="caution">
    <text evidence="4">The sequence shown here is derived from an EMBL/GenBank/DDBJ whole genome shotgun (WGS) entry which is preliminary data.</text>
</comment>
<dbReference type="InterPro" id="IPR045865">
    <property type="entry name" value="ACT-like_dom_sf"/>
</dbReference>
<evidence type="ECO:0000256" key="1">
    <source>
        <dbReference type="ARBA" id="ARBA00022563"/>
    </source>
</evidence>
<dbReference type="Proteomes" id="UP001212841">
    <property type="component" value="Unassembled WGS sequence"/>
</dbReference>
<dbReference type="Gene3D" id="3.40.50.170">
    <property type="entry name" value="Formyl transferase, N-terminal domain"/>
    <property type="match status" value="2"/>
</dbReference>
<proteinExistence type="predicted"/>
<dbReference type="GO" id="GO:0006189">
    <property type="term" value="P:'de novo' IMP biosynthetic process"/>
    <property type="evidence" value="ECO:0007669"/>
    <property type="project" value="InterPro"/>
</dbReference>
<evidence type="ECO:0000256" key="2">
    <source>
        <dbReference type="ARBA" id="ARBA00022801"/>
    </source>
</evidence>
<keyword evidence="5" id="KW-1185">Reference proteome</keyword>
<dbReference type="InterPro" id="IPR036477">
    <property type="entry name" value="Formyl_transf_N_sf"/>
</dbReference>
<dbReference type="PANTHER" id="PTHR42706">
    <property type="entry name" value="FORMYLTETRAHYDROFOLATE DEFORMYLASE"/>
    <property type="match status" value="1"/>
</dbReference>
<dbReference type="PIRSF" id="PIRSF036480">
    <property type="entry name" value="FormyFH4_hydr"/>
    <property type="match status" value="1"/>
</dbReference>
<gene>
    <name evidence="4" type="ORF">HK097_009482</name>
</gene>
<keyword evidence="1" id="KW-0554">One-carbon metabolism</keyword>
<dbReference type="InterPro" id="IPR004810">
    <property type="entry name" value="PurU"/>
</dbReference>
<dbReference type="CDD" id="cd04875">
    <property type="entry name" value="ACT_F4HF-DF"/>
    <property type="match status" value="1"/>
</dbReference>
<name>A0AAD5SKT6_9FUNG</name>
<sequence length="275" mass="30876">MAATTKPSTPTPLPSTVTLLIVCPDQVGIVASLTSFVVKYGGNLRDVDFHTDHEEGLFLGRLEWGLDKFTLSRSDIRPAIDGLCSPLGGRYELHFSDQKQRVALFVSLQDHCMLDLLWRDRLSDVNAEVALVISNHETLRGEVEHYGIPFHVFKITKANKYEQEQAELALLKEQKIDLVVMAKYMQIISDSFLRSFPNAHARGVKLIGATAHFATPELDAGPIIEQEVVRVSHRDTVDDLVRKGKDVERVVLGRAVRLHLLHRVLTYGNKTVVFE</sequence>
<reference evidence="4" key="1">
    <citation type="submission" date="2020-05" db="EMBL/GenBank/DDBJ databases">
        <title>Phylogenomic resolution of chytrid fungi.</title>
        <authorList>
            <person name="Stajich J.E."/>
            <person name="Amses K."/>
            <person name="Simmons R."/>
            <person name="Seto K."/>
            <person name="Myers J."/>
            <person name="Bonds A."/>
            <person name="Quandt C.A."/>
            <person name="Barry K."/>
            <person name="Liu P."/>
            <person name="Grigoriev I."/>
            <person name="Longcore J.E."/>
            <person name="James T.Y."/>
        </authorList>
    </citation>
    <scope>NUCLEOTIDE SEQUENCE</scope>
    <source>
        <strain evidence="4">JEL0318</strain>
    </source>
</reference>
<dbReference type="GO" id="GO:0046394">
    <property type="term" value="P:carboxylic acid biosynthetic process"/>
    <property type="evidence" value="ECO:0007669"/>
    <property type="project" value="UniProtKB-ARBA"/>
</dbReference>
<accession>A0AAD5SKT6</accession>
<dbReference type="Gene3D" id="3.30.70.260">
    <property type="match status" value="1"/>
</dbReference>
<dbReference type="PANTHER" id="PTHR42706:SF1">
    <property type="entry name" value="FORMYLTETRAHYDROFOLATE DEFORMYLASE 2, MITOCHONDRIAL"/>
    <property type="match status" value="1"/>
</dbReference>
<organism evidence="4 5">
    <name type="scientific">Rhizophlyctis rosea</name>
    <dbReference type="NCBI Taxonomy" id="64517"/>
    <lineage>
        <taxon>Eukaryota</taxon>
        <taxon>Fungi</taxon>
        <taxon>Fungi incertae sedis</taxon>
        <taxon>Chytridiomycota</taxon>
        <taxon>Chytridiomycota incertae sedis</taxon>
        <taxon>Chytridiomycetes</taxon>
        <taxon>Rhizophlyctidales</taxon>
        <taxon>Rhizophlyctidaceae</taxon>
        <taxon>Rhizophlyctis</taxon>
    </lineage>
</organism>
<feature type="domain" description="Formyl transferase N-terminal" evidence="3">
    <location>
        <begin position="101"/>
        <end position="198"/>
    </location>
</feature>
<dbReference type="SUPFAM" id="SSF55021">
    <property type="entry name" value="ACT-like"/>
    <property type="match status" value="1"/>
</dbReference>
<dbReference type="GO" id="GO:0006730">
    <property type="term" value="P:one-carbon metabolic process"/>
    <property type="evidence" value="ECO:0007669"/>
    <property type="project" value="UniProtKB-KW"/>
</dbReference>
<keyword evidence="2" id="KW-0378">Hydrolase</keyword>